<gene>
    <name evidence="1" type="ORF">MM415A04249_0007</name>
</gene>
<organism evidence="1">
    <name type="scientific">viral metagenome</name>
    <dbReference type="NCBI Taxonomy" id="1070528"/>
    <lineage>
        <taxon>unclassified sequences</taxon>
        <taxon>metagenomes</taxon>
        <taxon>organismal metagenomes</taxon>
    </lineage>
</organism>
<name>A0A6M3JKN9_9ZZZZ</name>
<accession>A0A6M3JKN9</accession>
<dbReference type="EMBL" id="MT141739">
    <property type="protein sequence ID" value="QJA69828.1"/>
    <property type="molecule type" value="Genomic_DNA"/>
</dbReference>
<sequence length="80" mass="9405">MKREELENWVISKGYSKDKFGHYQKTSDKGTVTRFKMQANSARYEKKAEIVDHNEWLRLASGYYKSLSITPEDKLAGMKR</sequence>
<reference evidence="1" key="1">
    <citation type="submission" date="2020-03" db="EMBL/GenBank/DDBJ databases">
        <title>The deep terrestrial virosphere.</title>
        <authorList>
            <person name="Holmfeldt K."/>
            <person name="Nilsson E."/>
            <person name="Simone D."/>
            <person name="Lopez-Fernandez M."/>
            <person name="Wu X."/>
            <person name="de Brujin I."/>
            <person name="Lundin D."/>
            <person name="Andersson A."/>
            <person name="Bertilsson S."/>
            <person name="Dopson M."/>
        </authorList>
    </citation>
    <scope>NUCLEOTIDE SEQUENCE</scope>
    <source>
        <strain evidence="1">MM415A04249</strain>
    </source>
</reference>
<dbReference type="AlphaFoldDB" id="A0A6M3JKN9"/>
<protein>
    <submittedName>
        <fullName evidence="1">Uncharacterized protein</fullName>
    </submittedName>
</protein>
<evidence type="ECO:0000313" key="1">
    <source>
        <dbReference type="EMBL" id="QJA69828.1"/>
    </source>
</evidence>
<proteinExistence type="predicted"/>